<dbReference type="Pfam" id="PF17759">
    <property type="entry name" value="tRNA_synthFbeta"/>
    <property type="match status" value="1"/>
</dbReference>
<feature type="binding site" evidence="15">
    <location>
        <position position="479"/>
    </location>
    <ligand>
        <name>Mg(2+)</name>
        <dbReference type="ChEBI" id="CHEBI:18420"/>
        <note>shared with alpha subunit</note>
    </ligand>
</feature>
<organism evidence="20 21">
    <name type="scientific">Parafilimonas terrae</name>
    <dbReference type="NCBI Taxonomy" id="1465490"/>
    <lineage>
        <taxon>Bacteria</taxon>
        <taxon>Pseudomonadati</taxon>
        <taxon>Bacteroidota</taxon>
        <taxon>Chitinophagia</taxon>
        <taxon>Chitinophagales</taxon>
        <taxon>Chitinophagaceae</taxon>
        <taxon>Parafilimonas</taxon>
    </lineage>
</organism>
<dbReference type="InterPro" id="IPR005147">
    <property type="entry name" value="tRNA_synthase_B5-dom"/>
</dbReference>
<dbReference type="CDD" id="cd00769">
    <property type="entry name" value="PheRS_beta_core"/>
    <property type="match status" value="1"/>
</dbReference>
<dbReference type="PROSITE" id="PS51483">
    <property type="entry name" value="B5"/>
    <property type="match status" value="1"/>
</dbReference>
<dbReference type="SUPFAM" id="SSF54991">
    <property type="entry name" value="Anticodon-binding domain of PheRS"/>
    <property type="match status" value="1"/>
</dbReference>
<evidence type="ECO:0000259" key="18">
    <source>
        <dbReference type="PROSITE" id="PS51447"/>
    </source>
</evidence>
<evidence type="ECO:0000313" key="21">
    <source>
        <dbReference type="Proteomes" id="UP000199031"/>
    </source>
</evidence>
<evidence type="ECO:0000256" key="10">
    <source>
        <dbReference type="ARBA" id="ARBA00022842"/>
    </source>
</evidence>
<evidence type="ECO:0000256" key="12">
    <source>
        <dbReference type="ARBA" id="ARBA00022917"/>
    </source>
</evidence>
<dbReference type="SUPFAM" id="SSF56037">
    <property type="entry name" value="PheT/TilS domain"/>
    <property type="match status" value="1"/>
</dbReference>
<dbReference type="OrthoDB" id="9805455at2"/>
<evidence type="ECO:0000256" key="1">
    <source>
        <dbReference type="ARBA" id="ARBA00004496"/>
    </source>
</evidence>
<dbReference type="SUPFAM" id="SSF50249">
    <property type="entry name" value="Nucleic acid-binding proteins"/>
    <property type="match status" value="1"/>
</dbReference>
<keyword evidence="9 15" id="KW-0067">ATP-binding</keyword>
<dbReference type="InterPro" id="IPR004532">
    <property type="entry name" value="Phe-tRNA-ligase_IIc_bsu_bact"/>
</dbReference>
<dbReference type="Gene3D" id="3.30.70.380">
    <property type="entry name" value="Ferrodoxin-fold anticodon-binding domain"/>
    <property type="match status" value="1"/>
</dbReference>
<evidence type="ECO:0000256" key="11">
    <source>
        <dbReference type="ARBA" id="ARBA00022884"/>
    </source>
</evidence>
<comment type="cofactor">
    <cofactor evidence="15">
        <name>Mg(2+)</name>
        <dbReference type="ChEBI" id="CHEBI:18420"/>
    </cofactor>
    <text evidence="15">Binds 2 magnesium ions per tetramer.</text>
</comment>
<evidence type="ECO:0000256" key="3">
    <source>
        <dbReference type="ARBA" id="ARBA00011209"/>
    </source>
</evidence>
<protein>
    <recommendedName>
        <fullName evidence="15">Phenylalanine--tRNA ligase beta subunit</fullName>
        <ecNumber evidence="15">6.1.1.20</ecNumber>
    </recommendedName>
    <alternativeName>
        <fullName evidence="15">Phenylalanyl-tRNA synthetase beta subunit</fullName>
        <shortName evidence="15">PheRS</shortName>
    </alternativeName>
</protein>
<dbReference type="Gene3D" id="3.50.40.10">
    <property type="entry name" value="Phenylalanyl-trna Synthetase, Chain B, domain 3"/>
    <property type="match status" value="1"/>
</dbReference>
<keyword evidence="7 15" id="KW-0479">Metal-binding</keyword>
<dbReference type="RefSeq" id="WP_090654104.1">
    <property type="nucleotide sequence ID" value="NZ_FOXQ01000001.1"/>
</dbReference>
<evidence type="ECO:0000256" key="6">
    <source>
        <dbReference type="ARBA" id="ARBA00022598"/>
    </source>
</evidence>
<dbReference type="PANTHER" id="PTHR10947">
    <property type="entry name" value="PHENYLALANYL-TRNA SYNTHETASE BETA CHAIN AND LEUCINE-RICH REPEAT-CONTAINING PROTEIN 47"/>
    <property type="match status" value="1"/>
</dbReference>
<comment type="similarity">
    <text evidence="2 15">Belongs to the phenylalanyl-tRNA synthetase beta subunit family. Type 1 subfamily.</text>
</comment>
<keyword evidence="12 15" id="KW-0648">Protein biosynthesis</keyword>
<dbReference type="PANTHER" id="PTHR10947:SF0">
    <property type="entry name" value="PHENYLALANINE--TRNA LIGASE BETA SUBUNIT"/>
    <property type="match status" value="1"/>
</dbReference>
<gene>
    <name evidence="15" type="primary">pheT</name>
    <name evidence="20" type="ORF">SAMN05444277_101474</name>
</gene>
<dbReference type="Gene3D" id="3.30.56.10">
    <property type="match status" value="2"/>
</dbReference>
<dbReference type="GO" id="GO:0009328">
    <property type="term" value="C:phenylalanine-tRNA ligase complex"/>
    <property type="evidence" value="ECO:0007669"/>
    <property type="project" value="TreeGrafter"/>
</dbReference>
<keyword evidence="8 15" id="KW-0547">Nucleotide-binding</keyword>
<dbReference type="Pfam" id="PF03147">
    <property type="entry name" value="FDX-ACB"/>
    <property type="match status" value="1"/>
</dbReference>
<feature type="domain" description="FDX-ACB" evidence="18">
    <location>
        <begin position="713"/>
        <end position="806"/>
    </location>
</feature>
<dbReference type="InterPro" id="IPR036690">
    <property type="entry name" value="Fdx_antiC-bd_sf"/>
</dbReference>
<dbReference type="EC" id="6.1.1.20" evidence="15"/>
<dbReference type="EMBL" id="FOXQ01000001">
    <property type="protein sequence ID" value="SFP63222.1"/>
    <property type="molecule type" value="Genomic_DNA"/>
</dbReference>
<feature type="binding site" evidence="15">
    <location>
        <position position="475"/>
    </location>
    <ligand>
        <name>Mg(2+)</name>
        <dbReference type="ChEBI" id="CHEBI:18420"/>
        <note>shared with alpha subunit</note>
    </ligand>
</feature>
<dbReference type="GO" id="GO:0000049">
    <property type="term" value="F:tRNA binding"/>
    <property type="evidence" value="ECO:0007669"/>
    <property type="project" value="UniProtKB-UniRule"/>
</dbReference>
<evidence type="ECO:0000256" key="9">
    <source>
        <dbReference type="ARBA" id="ARBA00022840"/>
    </source>
</evidence>
<evidence type="ECO:0000256" key="8">
    <source>
        <dbReference type="ARBA" id="ARBA00022741"/>
    </source>
</evidence>
<dbReference type="FunFam" id="2.40.50.140:FF:000045">
    <property type="entry name" value="Phenylalanine--tRNA ligase beta subunit"/>
    <property type="match status" value="1"/>
</dbReference>
<feature type="domain" description="TRNA-binding" evidence="17">
    <location>
        <begin position="42"/>
        <end position="155"/>
    </location>
</feature>
<dbReference type="InterPro" id="IPR033714">
    <property type="entry name" value="tRNA_bind_bactPheRS"/>
</dbReference>
<dbReference type="InterPro" id="IPR005121">
    <property type="entry name" value="Fdx_antiC-bd"/>
</dbReference>
<dbReference type="InterPro" id="IPR041616">
    <property type="entry name" value="PheRS_beta_core"/>
</dbReference>
<keyword evidence="11 16" id="KW-0694">RNA-binding</keyword>
<comment type="catalytic activity">
    <reaction evidence="14 15">
        <text>tRNA(Phe) + L-phenylalanine + ATP = L-phenylalanyl-tRNA(Phe) + AMP + diphosphate + H(+)</text>
        <dbReference type="Rhea" id="RHEA:19413"/>
        <dbReference type="Rhea" id="RHEA-COMP:9668"/>
        <dbReference type="Rhea" id="RHEA-COMP:9699"/>
        <dbReference type="ChEBI" id="CHEBI:15378"/>
        <dbReference type="ChEBI" id="CHEBI:30616"/>
        <dbReference type="ChEBI" id="CHEBI:33019"/>
        <dbReference type="ChEBI" id="CHEBI:58095"/>
        <dbReference type="ChEBI" id="CHEBI:78442"/>
        <dbReference type="ChEBI" id="CHEBI:78531"/>
        <dbReference type="ChEBI" id="CHEBI:456215"/>
        <dbReference type="EC" id="6.1.1.20"/>
    </reaction>
</comment>
<keyword evidence="21" id="KW-1185">Reference proteome</keyword>
<keyword evidence="4 15" id="KW-0963">Cytoplasm</keyword>
<keyword evidence="10 15" id="KW-0460">Magnesium</keyword>
<dbReference type="Pfam" id="PF03484">
    <property type="entry name" value="B5"/>
    <property type="match status" value="1"/>
</dbReference>
<dbReference type="InterPro" id="IPR020825">
    <property type="entry name" value="Phe-tRNA_synthase-like_B3/B4"/>
</dbReference>
<feature type="binding site" evidence="15">
    <location>
        <position position="469"/>
    </location>
    <ligand>
        <name>Mg(2+)</name>
        <dbReference type="ChEBI" id="CHEBI:18420"/>
        <note>shared with alpha subunit</note>
    </ligand>
</feature>
<dbReference type="AlphaFoldDB" id="A0A1I5RXG5"/>
<evidence type="ECO:0000256" key="14">
    <source>
        <dbReference type="ARBA" id="ARBA00049255"/>
    </source>
</evidence>
<dbReference type="SUPFAM" id="SSF46955">
    <property type="entry name" value="Putative DNA-binding domain"/>
    <property type="match status" value="1"/>
</dbReference>
<proteinExistence type="inferred from homology"/>
<dbReference type="GO" id="GO:0005524">
    <property type="term" value="F:ATP binding"/>
    <property type="evidence" value="ECO:0007669"/>
    <property type="project" value="UniProtKB-UniRule"/>
</dbReference>
<evidence type="ECO:0000256" key="15">
    <source>
        <dbReference type="HAMAP-Rule" id="MF_00283"/>
    </source>
</evidence>
<dbReference type="InterPro" id="IPR045864">
    <property type="entry name" value="aa-tRNA-synth_II/BPL/LPL"/>
</dbReference>
<feature type="domain" description="B5" evidence="19">
    <location>
        <begin position="415"/>
        <end position="491"/>
    </location>
</feature>
<dbReference type="Gene3D" id="3.30.930.10">
    <property type="entry name" value="Bira Bifunctional Protein, Domain 2"/>
    <property type="match status" value="1"/>
</dbReference>
<comment type="subunit">
    <text evidence="3 15">Tetramer of two alpha and two beta subunits.</text>
</comment>
<evidence type="ECO:0000259" key="17">
    <source>
        <dbReference type="PROSITE" id="PS50886"/>
    </source>
</evidence>
<dbReference type="CDD" id="cd02796">
    <property type="entry name" value="tRNA_bind_bactPheRS"/>
    <property type="match status" value="1"/>
</dbReference>
<name>A0A1I5RXG5_9BACT</name>
<dbReference type="SUPFAM" id="SSF55681">
    <property type="entry name" value="Class II aaRS and biotin synthetases"/>
    <property type="match status" value="1"/>
</dbReference>
<dbReference type="InterPro" id="IPR012340">
    <property type="entry name" value="NA-bd_OB-fold"/>
</dbReference>
<dbReference type="FunFam" id="3.30.70.380:FF:000001">
    <property type="entry name" value="Phenylalanine--tRNA ligase beta subunit"/>
    <property type="match status" value="1"/>
</dbReference>
<dbReference type="InterPro" id="IPR009061">
    <property type="entry name" value="DNA-bd_dom_put_sf"/>
</dbReference>
<dbReference type="InterPro" id="IPR045060">
    <property type="entry name" value="Phe-tRNA-ligase_IIc_bsu"/>
</dbReference>
<evidence type="ECO:0000256" key="16">
    <source>
        <dbReference type="PROSITE-ProRule" id="PRU00209"/>
    </source>
</evidence>
<dbReference type="STRING" id="1465490.SAMN05444277_101474"/>
<keyword evidence="5 16" id="KW-0820">tRNA-binding</keyword>
<dbReference type="InterPro" id="IPR002547">
    <property type="entry name" value="tRNA-bd_dom"/>
</dbReference>
<dbReference type="Proteomes" id="UP000199031">
    <property type="component" value="Unassembled WGS sequence"/>
</dbReference>
<accession>A0A1I5RXG5</accession>
<sequence length="807" mass="89055">MKISYNWLNKYLPETIEPQKLSEILTSVGLEVEALEPYENFKGGLKGLVTGEVLSCEQHPNADKLKITKVDINKGEPLQIVCGAPNVAAGQKVIVAPVGTTIFPLNGEAVTMKVAKIRGVESFGMICAEDEIGLSNNHEGILILPAETENGTPVEKLFDVYADWIYEIGLTPNRMDAMSHIGVAKDVCAWLSYHNHTIVTAKLPFSNNTENISGNSEFTVTIENTDACKRYSGVAIKNVKVAPSPAWLQNYLKAIGQRPINNIVDITNFILHETGQPLHAFDAHALSSKKIVIKNLPEGTLFKTLDEVERKLGSGDLMICNDNEPVCIAGVFGGIGSSVTEKTQSIFLESAWFSPTSIRATSLKHGLRTEAAIRFEKGVDISGTVRALLRAIELIKEVAGGEVSGKLIDVYPVVAEKKIVVLKYDYLKKLSGKVYSPESVKNILTALEFDILEENNSFIKLAIPLSKADISLPADIVEEIIRIDGLNNIEIPSTITITPSINENSLKENLKEKLAQLFAGLGFNEIITNSIANSKNYSEEKLNTAVRLLNNLSADLDIMRPSMLETGLEVLSYNVNRKNTNLRFFELGKVYKHNENGYLETEKLCFWITGRKQTPGWKNQNAEADFFTAKGITAALLENINIRNVSFGEPEAVAEGTIQTIQKNKTKLGSILLAANPLLQKFGIKQPVIFAELDVEGLAAEAIKQQVLYKEIPPFPVVERDLAFVTGKNVVYGSVASLLERMKVKYLESFKLFDIYEGEKLGADKKSFAINFRFINAEKTLTDAEVELAMKAITEKLAKEFDAEIRH</sequence>
<dbReference type="SMART" id="SM00874">
    <property type="entry name" value="B5"/>
    <property type="match status" value="1"/>
</dbReference>
<evidence type="ECO:0000259" key="19">
    <source>
        <dbReference type="PROSITE" id="PS51483"/>
    </source>
</evidence>
<evidence type="ECO:0000256" key="7">
    <source>
        <dbReference type="ARBA" id="ARBA00022723"/>
    </source>
</evidence>
<dbReference type="GO" id="GO:0006432">
    <property type="term" value="P:phenylalanyl-tRNA aminoacylation"/>
    <property type="evidence" value="ECO:0007669"/>
    <property type="project" value="UniProtKB-UniRule"/>
</dbReference>
<evidence type="ECO:0000313" key="20">
    <source>
        <dbReference type="EMBL" id="SFP63222.1"/>
    </source>
</evidence>
<dbReference type="GO" id="GO:0000287">
    <property type="term" value="F:magnesium ion binding"/>
    <property type="evidence" value="ECO:0007669"/>
    <property type="project" value="UniProtKB-UniRule"/>
</dbReference>
<dbReference type="SMART" id="SM00896">
    <property type="entry name" value="FDX-ACB"/>
    <property type="match status" value="1"/>
</dbReference>
<evidence type="ECO:0000256" key="5">
    <source>
        <dbReference type="ARBA" id="ARBA00022555"/>
    </source>
</evidence>
<evidence type="ECO:0000256" key="2">
    <source>
        <dbReference type="ARBA" id="ARBA00008653"/>
    </source>
</evidence>
<dbReference type="Gene3D" id="2.40.50.140">
    <property type="entry name" value="Nucleic acid-binding proteins"/>
    <property type="match status" value="1"/>
</dbReference>
<keyword evidence="13 15" id="KW-0030">Aminoacyl-tRNA synthetase</keyword>
<feature type="binding site" evidence="15">
    <location>
        <position position="478"/>
    </location>
    <ligand>
        <name>Mg(2+)</name>
        <dbReference type="ChEBI" id="CHEBI:18420"/>
        <note>shared with alpha subunit</note>
    </ligand>
</feature>
<dbReference type="Pfam" id="PF01588">
    <property type="entry name" value="tRNA_bind"/>
    <property type="match status" value="1"/>
</dbReference>
<dbReference type="HAMAP" id="MF_00283">
    <property type="entry name" value="Phe_tRNA_synth_beta1"/>
    <property type="match status" value="1"/>
</dbReference>
<evidence type="ECO:0000256" key="13">
    <source>
        <dbReference type="ARBA" id="ARBA00023146"/>
    </source>
</evidence>
<dbReference type="NCBIfam" id="NF045760">
    <property type="entry name" value="YtpR"/>
    <property type="match status" value="1"/>
</dbReference>
<evidence type="ECO:0000256" key="4">
    <source>
        <dbReference type="ARBA" id="ARBA00022490"/>
    </source>
</evidence>
<dbReference type="PROSITE" id="PS51447">
    <property type="entry name" value="FDX_ACB"/>
    <property type="match status" value="1"/>
</dbReference>
<comment type="subcellular location">
    <subcellularLocation>
        <location evidence="1 15">Cytoplasm</location>
    </subcellularLocation>
</comment>
<keyword evidence="6 15" id="KW-0436">Ligase</keyword>
<dbReference type="NCBIfam" id="TIGR00472">
    <property type="entry name" value="pheT_bact"/>
    <property type="match status" value="1"/>
</dbReference>
<dbReference type="InterPro" id="IPR005146">
    <property type="entry name" value="B3/B4_tRNA-bd"/>
</dbReference>
<dbReference type="GO" id="GO:0004826">
    <property type="term" value="F:phenylalanine-tRNA ligase activity"/>
    <property type="evidence" value="ECO:0007669"/>
    <property type="project" value="UniProtKB-UniRule"/>
</dbReference>
<dbReference type="PROSITE" id="PS50886">
    <property type="entry name" value="TRBD"/>
    <property type="match status" value="1"/>
</dbReference>
<dbReference type="SMART" id="SM00873">
    <property type="entry name" value="B3_4"/>
    <property type="match status" value="1"/>
</dbReference>
<dbReference type="Pfam" id="PF03483">
    <property type="entry name" value="B3_4"/>
    <property type="match status" value="1"/>
</dbReference>
<reference evidence="20 21" key="1">
    <citation type="submission" date="2016-10" db="EMBL/GenBank/DDBJ databases">
        <authorList>
            <person name="de Groot N.N."/>
        </authorList>
    </citation>
    <scope>NUCLEOTIDE SEQUENCE [LARGE SCALE GENOMIC DNA]</scope>
    <source>
        <strain evidence="20 21">DSM 28286</strain>
    </source>
</reference>